<feature type="region of interest" description="Disordered" evidence="1">
    <location>
        <begin position="154"/>
        <end position="182"/>
    </location>
</feature>
<feature type="region of interest" description="Disordered" evidence="1">
    <location>
        <begin position="1"/>
        <end position="21"/>
    </location>
</feature>
<reference evidence="2 3" key="1">
    <citation type="journal article" date="2010" name="Proc. Natl. Acad. Sci. U.S.A.">
        <title>A Nitrospira metagenome illuminates the physiology and evolution of globally important nitrite-oxidizing bacteria.</title>
        <authorList>
            <person name="Lucker S."/>
            <person name="Wagner M."/>
            <person name="Maixner F."/>
            <person name="Pelletier E."/>
            <person name="Koch H."/>
            <person name="Vacherie B."/>
            <person name="Rattei T."/>
            <person name="Sinninghe Damste J."/>
            <person name="Spieck E."/>
            <person name="Le Paslier D."/>
            <person name="Daims H."/>
        </authorList>
    </citation>
    <scope>NUCLEOTIDE SEQUENCE [LARGE SCALE GENOMIC DNA]</scope>
</reference>
<dbReference type="KEGG" id="nde:NIDE1661"/>
<gene>
    <name evidence="2" type="ORF">NIDE1661</name>
</gene>
<sequence>MFSRERGRRDAGNACASSHADQEERGMKKVLLTGIGTLLLAGCAMDGRNPNVGVGVSVGNPAPEPVIVATPRGGPPSWAPAHGRRAKEVRYRYQYYPASGVYVNVSTGSYFYMNGGSWQVGMTLPSTLMLDRSNYVSLELETDRPYLYYEEHKVKYKGNGRPDNPGRGRGNGKGKGHGRDRD</sequence>
<dbReference type="AlphaFoldDB" id="D8PDT7"/>
<dbReference type="EMBL" id="FP929003">
    <property type="protein sequence ID" value="CBK41396.1"/>
    <property type="molecule type" value="Genomic_DNA"/>
</dbReference>
<name>D8PDT7_9BACT</name>
<accession>D8PDT7</accession>
<dbReference type="Proteomes" id="UP000001660">
    <property type="component" value="Chromosome"/>
</dbReference>
<protein>
    <submittedName>
        <fullName evidence="2">Uncharacterized protein</fullName>
    </submittedName>
</protein>
<organism evidence="2 3">
    <name type="scientific">Nitrospira defluvii</name>
    <dbReference type="NCBI Taxonomy" id="330214"/>
    <lineage>
        <taxon>Bacteria</taxon>
        <taxon>Pseudomonadati</taxon>
        <taxon>Nitrospirota</taxon>
        <taxon>Nitrospiria</taxon>
        <taxon>Nitrospirales</taxon>
        <taxon>Nitrospiraceae</taxon>
        <taxon>Nitrospira</taxon>
    </lineage>
</organism>
<evidence type="ECO:0000313" key="3">
    <source>
        <dbReference type="Proteomes" id="UP000001660"/>
    </source>
</evidence>
<dbReference type="HOGENOM" id="CLU_1479501_0_0_0"/>
<proteinExistence type="predicted"/>
<feature type="compositionally biased region" description="Basic and acidic residues" evidence="1">
    <location>
        <begin position="1"/>
        <end position="11"/>
    </location>
</feature>
<keyword evidence="3" id="KW-1185">Reference proteome</keyword>
<evidence type="ECO:0000313" key="2">
    <source>
        <dbReference type="EMBL" id="CBK41396.1"/>
    </source>
</evidence>
<evidence type="ECO:0000256" key="1">
    <source>
        <dbReference type="SAM" id="MobiDB-lite"/>
    </source>
</evidence>